<dbReference type="Gene3D" id="3.40.220.10">
    <property type="entry name" value="Leucine Aminopeptidase, subunit E, domain 1"/>
    <property type="match status" value="1"/>
</dbReference>
<gene>
    <name evidence="2" type="ordered locus">Sfum_0998</name>
</gene>
<dbReference type="EMBL" id="CP000478">
    <property type="protein sequence ID" value="ABK16693.1"/>
    <property type="molecule type" value="Genomic_DNA"/>
</dbReference>
<accession>A0LGZ1</accession>
<dbReference type="PROSITE" id="PS51154">
    <property type="entry name" value="MACRO"/>
    <property type="match status" value="1"/>
</dbReference>
<protein>
    <submittedName>
        <fullName evidence="2">Appr-1-p processing domain protein</fullName>
    </submittedName>
</protein>
<evidence type="ECO:0000313" key="3">
    <source>
        <dbReference type="Proteomes" id="UP000001784"/>
    </source>
</evidence>
<reference evidence="2 3" key="1">
    <citation type="submission" date="2006-10" db="EMBL/GenBank/DDBJ databases">
        <title>Complete sequence of Syntrophobacter fumaroxidans MPOB.</title>
        <authorList>
            <consortium name="US DOE Joint Genome Institute"/>
            <person name="Copeland A."/>
            <person name="Lucas S."/>
            <person name="Lapidus A."/>
            <person name="Barry K."/>
            <person name="Detter J.C."/>
            <person name="Glavina del Rio T."/>
            <person name="Hammon N."/>
            <person name="Israni S."/>
            <person name="Pitluck S."/>
            <person name="Goltsman E.G."/>
            <person name="Martinez M."/>
            <person name="Schmutz J."/>
            <person name="Larimer F."/>
            <person name="Land M."/>
            <person name="Hauser L."/>
            <person name="Kyrpides N."/>
            <person name="Kim E."/>
            <person name="Boone D.R."/>
            <person name="Brockman F."/>
            <person name="Culley D."/>
            <person name="Ferry J."/>
            <person name="Gunsalus R."/>
            <person name="McInerney M.J."/>
            <person name="Morrison M."/>
            <person name="Plugge C."/>
            <person name="Rohlin L."/>
            <person name="Scholten J."/>
            <person name="Sieber J."/>
            <person name="Stams A.J.M."/>
            <person name="Worm P."/>
            <person name="Henstra A.M."/>
            <person name="Richardson P."/>
        </authorList>
    </citation>
    <scope>NUCLEOTIDE SEQUENCE [LARGE SCALE GENOMIC DNA]</scope>
    <source>
        <strain evidence="3">DSM 10017 / MPOB</strain>
    </source>
</reference>
<feature type="domain" description="Macro" evidence="1">
    <location>
        <begin position="1"/>
        <end position="175"/>
    </location>
</feature>
<dbReference type="AlphaFoldDB" id="A0LGZ1"/>
<proteinExistence type="predicted"/>
<dbReference type="HOGENOM" id="CLU_046550_7_2_7"/>
<dbReference type="eggNOG" id="COG2110">
    <property type="taxonomic scope" value="Bacteria"/>
</dbReference>
<dbReference type="FunCoup" id="A0LGZ1">
    <property type="interactions" value="262"/>
</dbReference>
<dbReference type="CDD" id="cd02907">
    <property type="entry name" value="Macro_Af1521_BAL-like"/>
    <property type="match status" value="1"/>
</dbReference>
<name>A0LGZ1_SYNFM</name>
<sequence>MEKIVKGRKISLVQGDLTELRVDAIVNAANRHLALGGGVAGAIRMKGGPTIQEECDAIGGTVVGQAVITGGGNLKAAHVIHAVGPRYGEGDEDEKLRNATLNSLKRATEKSLASIAFPAVSTGIFGFPKDRCAKIMLDAAVAFLDRETTSLRDVIFCLWSKEDLEIFEKTLQSMG</sequence>
<keyword evidence="3" id="KW-1185">Reference proteome</keyword>
<dbReference type="Pfam" id="PF01661">
    <property type="entry name" value="Macro"/>
    <property type="match status" value="1"/>
</dbReference>
<dbReference type="PANTHER" id="PTHR11106:SF111">
    <property type="entry name" value="MACRO DOMAIN-CONTAINING PROTEIN"/>
    <property type="match status" value="1"/>
</dbReference>
<dbReference type="STRING" id="335543.Sfum_0998"/>
<dbReference type="RefSeq" id="WP_011697864.1">
    <property type="nucleotide sequence ID" value="NC_008554.1"/>
</dbReference>
<dbReference type="Proteomes" id="UP000001784">
    <property type="component" value="Chromosome"/>
</dbReference>
<dbReference type="InParanoid" id="A0LGZ1"/>
<organism evidence="2 3">
    <name type="scientific">Syntrophobacter fumaroxidans (strain DSM 10017 / MPOB)</name>
    <dbReference type="NCBI Taxonomy" id="335543"/>
    <lineage>
        <taxon>Bacteria</taxon>
        <taxon>Pseudomonadati</taxon>
        <taxon>Thermodesulfobacteriota</taxon>
        <taxon>Syntrophobacteria</taxon>
        <taxon>Syntrophobacterales</taxon>
        <taxon>Syntrophobacteraceae</taxon>
        <taxon>Syntrophobacter</taxon>
    </lineage>
</organism>
<dbReference type="SMART" id="SM00506">
    <property type="entry name" value="A1pp"/>
    <property type="match status" value="1"/>
</dbReference>
<dbReference type="OrthoDB" id="6194521at2"/>
<dbReference type="SUPFAM" id="SSF52949">
    <property type="entry name" value="Macro domain-like"/>
    <property type="match status" value="1"/>
</dbReference>
<dbReference type="InterPro" id="IPR002589">
    <property type="entry name" value="Macro_dom"/>
</dbReference>
<dbReference type="PANTHER" id="PTHR11106">
    <property type="entry name" value="GANGLIOSIDE INDUCED DIFFERENTIATION ASSOCIATED PROTEIN 2-RELATED"/>
    <property type="match status" value="1"/>
</dbReference>
<evidence type="ECO:0000313" key="2">
    <source>
        <dbReference type="EMBL" id="ABK16693.1"/>
    </source>
</evidence>
<dbReference type="KEGG" id="sfu:Sfum_0998"/>
<evidence type="ECO:0000259" key="1">
    <source>
        <dbReference type="PROSITE" id="PS51154"/>
    </source>
</evidence>
<dbReference type="InterPro" id="IPR043472">
    <property type="entry name" value="Macro_dom-like"/>
</dbReference>